<reference evidence="2 3" key="1">
    <citation type="submission" date="2020-04" db="EMBL/GenBank/DDBJ databases">
        <title>Draft Genome Sequence of Streptomyces morookaense DSM 40503, an 8-azaguanine-producing strain.</title>
        <authorList>
            <person name="Qi J."/>
            <person name="Gao J.-M."/>
        </authorList>
    </citation>
    <scope>NUCLEOTIDE SEQUENCE [LARGE SCALE GENOMIC DNA]</scope>
    <source>
        <strain evidence="2 3">DSM 40503</strain>
    </source>
</reference>
<feature type="compositionally biased region" description="Polar residues" evidence="1">
    <location>
        <begin position="61"/>
        <end position="82"/>
    </location>
</feature>
<protein>
    <recommendedName>
        <fullName evidence="4">DUF1778 domain-containing protein</fullName>
    </recommendedName>
</protein>
<dbReference type="AlphaFoldDB" id="A0A7Y7E8I2"/>
<feature type="region of interest" description="Disordered" evidence="1">
    <location>
        <begin position="59"/>
        <end position="82"/>
    </location>
</feature>
<organism evidence="2 3">
    <name type="scientific">Streptomyces morookaense</name>
    <name type="common">Streptoverticillium morookaense</name>
    <dbReference type="NCBI Taxonomy" id="1970"/>
    <lineage>
        <taxon>Bacteria</taxon>
        <taxon>Bacillati</taxon>
        <taxon>Actinomycetota</taxon>
        <taxon>Actinomycetes</taxon>
        <taxon>Kitasatosporales</taxon>
        <taxon>Streptomycetaceae</taxon>
        <taxon>Streptomyces</taxon>
    </lineage>
</organism>
<proteinExistence type="predicted"/>
<dbReference type="Proteomes" id="UP000587462">
    <property type="component" value="Unassembled WGS sequence"/>
</dbReference>
<comment type="caution">
    <text evidence="2">The sequence shown here is derived from an EMBL/GenBank/DDBJ whole genome shotgun (WGS) entry which is preliminary data.</text>
</comment>
<sequence>MDPDEELSVGFGPQERGQVVRAAAERGVTLAEFVHDAALNAAADPFAKALANTLRVPHASDLSQGSRPVSHYDTTSSGSVTL</sequence>
<evidence type="ECO:0000313" key="2">
    <source>
        <dbReference type="EMBL" id="NVK80070.1"/>
    </source>
</evidence>
<keyword evidence="3" id="KW-1185">Reference proteome</keyword>
<name>A0A7Y7E8I2_STRMO</name>
<gene>
    <name evidence="2" type="ORF">HG542_20750</name>
</gene>
<dbReference type="EMBL" id="JABBXF010000046">
    <property type="protein sequence ID" value="NVK80070.1"/>
    <property type="molecule type" value="Genomic_DNA"/>
</dbReference>
<accession>A0A7Y7E8I2</accession>
<evidence type="ECO:0008006" key="4">
    <source>
        <dbReference type="Google" id="ProtNLM"/>
    </source>
</evidence>
<evidence type="ECO:0000313" key="3">
    <source>
        <dbReference type="Proteomes" id="UP000587462"/>
    </source>
</evidence>
<dbReference type="RefSeq" id="WP_171083607.1">
    <property type="nucleotide sequence ID" value="NZ_BNBU01000011.1"/>
</dbReference>
<evidence type="ECO:0000256" key="1">
    <source>
        <dbReference type="SAM" id="MobiDB-lite"/>
    </source>
</evidence>